<reference evidence="1" key="1">
    <citation type="journal article" date="2022" name="Plant J.">
        <title>Strategies of tolerance reflected in two North American maple genomes.</title>
        <authorList>
            <person name="McEvoy S.L."/>
            <person name="Sezen U.U."/>
            <person name="Trouern-Trend A."/>
            <person name="McMahon S.M."/>
            <person name="Schaberg P.G."/>
            <person name="Yang J."/>
            <person name="Wegrzyn J.L."/>
            <person name="Swenson N.G."/>
        </authorList>
    </citation>
    <scope>NUCLEOTIDE SEQUENCE</scope>
    <source>
        <strain evidence="1">91603</strain>
    </source>
</reference>
<protein>
    <submittedName>
        <fullName evidence="1">Uncharacterized protein</fullName>
    </submittedName>
</protein>
<reference evidence="1" key="2">
    <citation type="submission" date="2023-02" db="EMBL/GenBank/DDBJ databases">
        <authorList>
            <person name="Swenson N.G."/>
            <person name="Wegrzyn J.L."/>
            <person name="Mcevoy S.L."/>
        </authorList>
    </citation>
    <scope>NUCLEOTIDE SEQUENCE</scope>
    <source>
        <strain evidence="1">91603</strain>
        <tissue evidence="1">Leaf</tissue>
    </source>
</reference>
<evidence type="ECO:0000313" key="1">
    <source>
        <dbReference type="EMBL" id="KAI9176857.1"/>
    </source>
</evidence>
<organism evidence="1 2">
    <name type="scientific">Acer negundo</name>
    <name type="common">Box elder</name>
    <dbReference type="NCBI Taxonomy" id="4023"/>
    <lineage>
        <taxon>Eukaryota</taxon>
        <taxon>Viridiplantae</taxon>
        <taxon>Streptophyta</taxon>
        <taxon>Embryophyta</taxon>
        <taxon>Tracheophyta</taxon>
        <taxon>Spermatophyta</taxon>
        <taxon>Magnoliopsida</taxon>
        <taxon>eudicotyledons</taxon>
        <taxon>Gunneridae</taxon>
        <taxon>Pentapetalae</taxon>
        <taxon>rosids</taxon>
        <taxon>malvids</taxon>
        <taxon>Sapindales</taxon>
        <taxon>Sapindaceae</taxon>
        <taxon>Hippocastanoideae</taxon>
        <taxon>Acereae</taxon>
        <taxon>Acer</taxon>
    </lineage>
</organism>
<keyword evidence="2" id="KW-1185">Reference proteome</keyword>
<dbReference type="AlphaFoldDB" id="A0AAD5ITV0"/>
<proteinExistence type="predicted"/>
<dbReference type="Proteomes" id="UP001064489">
    <property type="component" value="Chromosome 5"/>
</dbReference>
<gene>
    <name evidence="1" type="ORF">LWI28_007904</name>
</gene>
<name>A0AAD5ITV0_ACENE</name>
<accession>A0AAD5ITV0</accession>
<dbReference type="EMBL" id="JAJSOW010000102">
    <property type="protein sequence ID" value="KAI9176857.1"/>
    <property type="molecule type" value="Genomic_DNA"/>
</dbReference>
<evidence type="ECO:0000313" key="2">
    <source>
        <dbReference type="Proteomes" id="UP001064489"/>
    </source>
</evidence>
<comment type="caution">
    <text evidence="1">The sequence shown here is derived from an EMBL/GenBank/DDBJ whole genome shotgun (WGS) entry which is preliminary data.</text>
</comment>
<sequence>MITGTAIAVVFYNLRQRHPTVELFLGISIGVASFHFCVHRKPLRQSAGSSLVAGTSLFPTGPVAARLKSQQIYKSTNNTLESQTQLLAQISFSFFKIH</sequence>